<sequence length="47" mass="5367">MRTHYVRMKNLTLRIDEKVLAEARKRAALKGTTVARMVRGVLTALVE</sequence>
<accession>A0A239PL52</accession>
<evidence type="ECO:0008006" key="3">
    <source>
        <dbReference type="Google" id="ProtNLM"/>
    </source>
</evidence>
<reference evidence="1 2" key="1">
    <citation type="submission" date="2017-07" db="EMBL/GenBank/DDBJ databases">
        <authorList>
            <person name="Sun Z.S."/>
            <person name="Albrecht U."/>
            <person name="Echele G."/>
            <person name="Lee C.C."/>
        </authorList>
    </citation>
    <scope>NUCLEOTIDE SEQUENCE [LARGE SCALE GENOMIC DNA]</scope>
    <source>
        <strain evidence="1 2">CGMCC 1.12710</strain>
    </source>
</reference>
<dbReference type="RefSeq" id="WP_159462407.1">
    <property type="nucleotide sequence ID" value="NZ_FZQA01000001.1"/>
</dbReference>
<proteinExistence type="predicted"/>
<name>A0A239PL52_9PROT</name>
<evidence type="ECO:0000313" key="1">
    <source>
        <dbReference type="EMBL" id="SNT68295.1"/>
    </source>
</evidence>
<evidence type="ECO:0000313" key="2">
    <source>
        <dbReference type="Proteomes" id="UP000198346"/>
    </source>
</evidence>
<protein>
    <recommendedName>
        <fullName evidence="3">Ribbon-helix-helix protein, copG family</fullName>
    </recommendedName>
</protein>
<dbReference type="Proteomes" id="UP000198346">
    <property type="component" value="Unassembled WGS sequence"/>
</dbReference>
<organism evidence="1 2">
    <name type="scientific">Amphiplicatus metriothermophilus</name>
    <dbReference type="NCBI Taxonomy" id="1519374"/>
    <lineage>
        <taxon>Bacteria</taxon>
        <taxon>Pseudomonadati</taxon>
        <taxon>Pseudomonadota</taxon>
        <taxon>Alphaproteobacteria</taxon>
        <taxon>Parvularculales</taxon>
        <taxon>Parvularculaceae</taxon>
        <taxon>Amphiplicatus</taxon>
    </lineage>
</organism>
<dbReference type="EMBL" id="FZQA01000001">
    <property type="protein sequence ID" value="SNT68295.1"/>
    <property type="molecule type" value="Genomic_DNA"/>
</dbReference>
<keyword evidence="2" id="KW-1185">Reference proteome</keyword>
<dbReference type="AlphaFoldDB" id="A0A239PL52"/>
<gene>
    <name evidence="1" type="ORF">SAMN06297382_0796</name>
</gene>